<dbReference type="Proteomes" id="UP000485058">
    <property type="component" value="Unassembled WGS sequence"/>
</dbReference>
<sequence length="88" mass="9970">MREAKQGWPPYERCHKTGAPVCAAQRVSASSRNAAWKGGPGRVEDRNTPGQVQVVVEPFNLQKCINLYIAVFRFFQQPFQRLKSNPKP</sequence>
<keyword evidence="2" id="KW-1185">Reference proteome</keyword>
<comment type="caution">
    <text evidence="1">The sequence shown here is derived from an EMBL/GenBank/DDBJ whole genome shotgun (WGS) entry which is preliminary data.</text>
</comment>
<dbReference type="AlphaFoldDB" id="A0A6A0AIU3"/>
<proteinExistence type="predicted"/>
<organism evidence="1 2">
    <name type="scientific">Haematococcus lacustris</name>
    <name type="common">Green alga</name>
    <name type="synonym">Haematococcus pluvialis</name>
    <dbReference type="NCBI Taxonomy" id="44745"/>
    <lineage>
        <taxon>Eukaryota</taxon>
        <taxon>Viridiplantae</taxon>
        <taxon>Chlorophyta</taxon>
        <taxon>core chlorophytes</taxon>
        <taxon>Chlorophyceae</taxon>
        <taxon>CS clade</taxon>
        <taxon>Chlamydomonadales</taxon>
        <taxon>Haematococcaceae</taxon>
        <taxon>Haematococcus</taxon>
    </lineage>
</organism>
<gene>
    <name evidence="1" type="ORF">HaLaN_31775</name>
</gene>
<protein>
    <submittedName>
        <fullName evidence="1">Uncharacterized protein</fullName>
    </submittedName>
</protein>
<evidence type="ECO:0000313" key="1">
    <source>
        <dbReference type="EMBL" id="GFH32538.1"/>
    </source>
</evidence>
<dbReference type="EMBL" id="BLLF01006769">
    <property type="protein sequence ID" value="GFH32538.1"/>
    <property type="molecule type" value="Genomic_DNA"/>
</dbReference>
<accession>A0A6A0AIU3</accession>
<evidence type="ECO:0000313" key="2">
    <source>
        <dbReference type="Proteomes" id="UP000485058"/>
    </source>
</evidence>
<reference evidence="1 2" key="1">
    <citation type="submission" date="2020-02" db="EMBL/GenBank/DDBJ databases">
        <title>Draft genome sequence of Haematococcus lacustris strain NIES-144.</title>
        <authorList>
            <person name="Morimoto D."/>
            <person name="Nakagawa S."/>
            <person name="Yoshida T."/>
            <person name="Sawayama S."/>
        </authorList>
    </citation>
    <scope>NUCLEOTIDE SEQUENCE [LARGE SCALE GENOMIC DNA]</scope>
    <source>
        <strain evidence="1 2">NIES-144</strain>
    </source>
</reference>
<name>A0A6A0AIU3_HAELA</name>